<dbReference type="GO" id="GO:0003723">
    <property type="term" value="F:RNA binding"/>
    <property type="evidence" value="ECO:0007669"/>
    <property type="project" value="InterPro"/>
</dbReference>
<sequence length="590" mass="65553">MNWKNLEGASIADNPCWYLLRVLGGSRSKLNSTEHITEDPISASSYAALMDRVISRLIIYNDDNYIAIHKPADLRMDGPHRATVHKLLLYLYPPPSMLHKTTDQDTAANEMSCQRRHEHLLKSIAPLTNTSDLKDDPFWTVHQLDYATSGVLLMGSIKGKKTYVAVVTANSNSNELPFGKDFFESMPILPESSLKPWAAGSLEKQYRKKRRRDTDGKGTFNGYMPEHAIFAKWRGYMIKKKKAGELTPTKGRKDDAMSQLIQSTTQHLTPQAIDELLSIGPSWKKVKTHCDNIAKDDICSWPSTVQRMTKEYNQSTAAAAAATTIDEQTTNQPDNKAKANDDETKQPESSTSALPPLFRIQNEECDSFYICASIAALPSTQPNTPSALPEMKPSLTRCTVLWRGYVHDATASPTAKEEGRVKLCGGGSQSVKSVRPSYVTRFYSDSLKAAALGLPICCIPLPISAQGSTLMACCSKTICNGCAHANTIHLLEENLEESCPFCRHSAPDSDDETKKDLMRRIEVNDPSAMRHMVHVATRKRTMAILRTVWDNYGKGTVRVAWQIGLSITLELLWIKGPIVLAQRADRHKAG</sequence>
<dbReference type="SUPFAM" id="SSF55120">
    <property type="entry name" value="Pseudouridine synthase"/>
    <property type="match status" value="1"/>
</dbReference>
<evidence type="ECO:0000313" key="2">
    <source>
        <dbReference type="EMBL" id="KAK1744117.1"/>
    </source>
</evidence>
<evidence type="ECO:0000313" key="3">
    <source>
        <dbReference type="Proteomes" id="UP001224775"/>
    </source>
</evidence>
<name>A0AAD9DED8_9STRA</name>
<comment type="caution">
    <text evidence="2">The sequence shown here is derived from an EMBL/GenBank/DDBJ whole genome shotgun (WGS) entry which is preliminary data.</text>
</comment>
<keyword evidence="3" id="KW-1185">Reference proteome</keyword>
<evidence type="ECO:0008006" key="4">
    <source>
        <dbReference type="Google" id="ProtNLM"/>
    </source>
</evidence>
<feature type="compositionally biased region" description="Basic and acidic residues" evidence="1">
    <location>
        <begin position="335"/>
        <end position="346"/>
    </location>
</feature>
<dbReference type="GO" id="GO:0009982">
    <property type="term" value="F:pseudouridine synthase activity"/>
    <property type="evidence" value="ECO:0007669"/>
    <property type="project" value="InterPro"/>
</dbReference>
<dbReference type="InterPro" id="IPR020103">
    <property type="entry name" value="PsdUridine_synth_cat_dom_sf"/>
</dbReference>
<organism evidence="2 3">
    <name type="scientific">Skeletonema marinoi</name>
    <dbReference type="NCBI Taxonomy" id="267567"/>
    <lineage>
        <taxon>Eukaryota</taxon>
        <taxon>Sar</taxon>
        <taxon>Stramenopiles</taxon>
        <taxon>Ochrophyta</taxon>
        <taxon>Bacillariophyta</taxon>
        <taxon>Coscinodiscophyceae</taxon>
        <taxon>Thalassiosirophycidae</taxon>
        <taxon>Thalassiosirales</taxon>
        <taxon>Skeletonemataceae</taxon>
        <taxon>Skeletonema</taxon>
        <taxon>Skeletonema marinoi-dohrnii complex</taxon>
    </lineage>
</organism>
<accession>A0AAD9DED8</accession>
<dbReference type="Proteomes" id="UP001224775">
    <property type="component" value="Unassembled WGS sequence"/>
</dbReference>
<feature type="region of interest" description="Disordered" evidence="1">
    <location>
        <begin position="319"/>
        <end position="353"/>
    </location>
</feature>
<evidence type="ECO:0000256" key="1">
    <source>
        <dbReference type="SAM" id="MobiDB-lite"/>
    </source>
</evidence>
<gene>
    <name evidence="2" type="ORF">QTG54_005714</name>
</gene>
<dbReference type="AlphaFoldDB" id="A0AAD9DED8"/>
<dbReference type="Gene3D" id="3.30.2350.10">
    <property type="entry name" value="Pseudouridine synthase"/>
    <property type="match status" value="1"/>
</dbReference>
<proteinExistence type="predicted"/>
<dbReference type="EMBL" id="JATAAI010000008">
    <property type="protein sequence ID" value="KAK1744117.1"/>
    <property type="molecule type" value="Genomic_DNA"/>
</dbReference>
<protein>
    <recommendedName>
        <fullName evidence="4">Pseudouridine synthase RsuA/RluA-like domain-containing protein</fullName>
    </recommendedName>
</protein>
<feature type="compositionally biased region" description="Polar residues" evidence="1">
    <location>
        <begin position="325"/>
        <end position="334"/>
    </location>
</feature>
<reference evidence="2" key="1">
    <citation type="submission" date="2023-06" db="EMBL/GenBank/DDBJ databases">
        <title>Survivors Of The Sea: Transcriptome response of Skeletonema marinoi to long-term dormancy.</title>
        <authorList>
            <person name="Pinder M.I.M."/>
            <person name="Kourtchenko O."/>
            <person name="Robertson E.K."/>
            <person name="Larsson T."/>
            <person name="Maumus F."/>
            <person name="Osuna-Cruz C.M."/>
            <person name="Vancaester E."/>
            <person name="Stenow R."/>
            <person name="Vandepoele K."/>
            <person name="Ploug H."/>
            <person name="Bruchert V."/>
            <person name="Godhe A."/>
            <person name="Topel M."/>
        </authorList>
    </citation>
    <scope>NUCLEOTIDE SEQUENCE</scope>
    <source>
        <strain evidence="2">R05AC</strain>
    </source>
</reference>
<dbReference type="GO" id="GO:0001522">
    <property type="term" value="P:pseudouridine synthesis"/>
    <property type="evidence" value="ECO:0007669"/>
    <property type="project" value="InterPro"/>
</dbReference>